<dbReference type="Gene3D" id="1.10.530.10">
    <property type="match status" value="1"/>
</dbReference>
<reference evidence="5 6" key="1">
    <citation type="submission" date="2020-05" db="EMBL/GenBank/DDBJ databases">
        <title>Actinomyces sp. zg-325.</title>
        <authorList>
            <person name="Yang C."/>
        </authorList>
    </citation>
    <scope>NUCLEOTIDE SEQUENCE [LARGE SCALE GENOMIC DNA]</scope>
    <source>
        <strain evidence="6">zg-325</strain>
    </source>
</reference>
<dbReference type="Proteomes" id="UP000504752">
    <property type="component" value="Chromosome"/>
</dbReference>
<keyword evidence="6" id="KW-1185">Reference proteome</keyword>
<dbReference type="Gene3D" id="2.20.120.10">
    <property type="entry name" value="Multimodular pneumococcal cell wall endolysin, domain 3"/>
    <property type="match status" value="1"/>
</dbReference>
<dbReference type="Pfam" id="PF19127">
    <property type="entry name" value="Choline_bind_3"/>
    <property type="match status" value="2"/>
</dbReference>
<name>A0A6M8B2Y4_9ACTO</name>
<dbReference type="PROSITE" id="PS51170">
    <property type="entry name" value="CW"/>
    <property type="match status" value="5"/>
</dbReference>
<dbReference type="Gene3D" id="2.10.270.10">
    <property type="entry name" value="Cholin Binding"/>
    <property type="match status" value="1"/>
</dbReference>
<feature type="repeat" description="Cell wall-binding" evidence="2">
    <location>
        <begin position="103"/>
        <end position="122"/>
    </location>
</feature>
<keyword evidence="1" id="KW-0677">Repeat</keyword>
<evidence type="ECO:0000256" key="1">
    <source>
        <dbReference type="ARBA" id="ARBA00022737"/>
    </source>
</evidence>
<dbReference type="Pfam" id="PF01473">
    <property type="entry name" value="Choline_bind_1"/>
    <property type="match status" value="2"/>
</dbReference>
<dbReference type="AlphaFoldDB" id="A0A6M8B2Y4"/>
<dbReference type="Pfam" id="PF01832">
    <property type="entry name" value="Glucosaminidase"/>
    <property type="match status" value="1"/>
</dbReference>
<feature type="repeat" description="Cell wall-binding" evidence="2">
    <location>
        <begin position="123"/>
        <end position="142"/>
    </location>
</feature>
<dbReference type="InterPro" id="IPR018337">
    <property type="entry name" value="Cell_wall/Cho-bd_repeat"/>
</dbReference>
<keyword evidence="3" id="KW-0732">Signal</keyword>
<dbReference type="InterPro" id="IPR002901">
    <property type="entry name" value="MGlyc_endo_b_GlcNAc-like_dom"/>
</dbReference>
<sequence length="390" mass="41677">MPSRALSSAASLSLAITALGGAAIPVSTAVAAPPAGAAQAQTTGWVARGGQWYHFGLNGVRTVGWLEDGGRWYFLRADTGAMATGWVKDGHTWYYLYDSGAMATGWVKDDNTWYYLYDSGAMATGWVKDDNTWYYLYDSGAMATGWIKDNNTWYYLYDSGAMATGWIKDDNTWYYLYGSGAMATGTVPVDGRVSRFAANGAWLGYADLTPVLSAPSSSREALISSMARAYRSSGRPYPSSALSAGGAPTIEAFAGIIYDEATSEGVSPELLFCQVMKETAWLRFGGDVSIGQFNFGGLGATGGGARGASFADVRTGLRAQVQHLRAYADPSVSASSLAHPVVDPRFSYVRKGSAPYVQYLGIKENPAHVGWATDPGYGTSLAEMMRAYFG</sequence>
<accession>A0A6M8B2Y4</accession>
<dbReference type="RefSeq" id="WP_159522056.1">
    <property type="nucleotide sequence ID" value="NZ_CP053642.1"/>
</dbReference>
<dbReference type="SUPFAM" id="SSF69360">
    <property type="entry name" value="Cell wall binding repeat"/>
    <property type="match status" value="1"/>
</dbReference>
<proteinExistence type="predicted"/>
<feature type="domain" description="Mannosyl-glycoprotein endo-beta-N-acetylglucosamidase-like" evidence="4">
    <location>
        <begin position="257"/>
        <end position="388"/>
    </location>
</feature>
<feature type="repeat" description="Cell wall-binding" evidence="2">
    <location>
        <begin position="143"/>
        <end position="162"/>
    </location>
</feature>
<feature type="chain" id="PRO_5027045044" evidence="3">
    <location>
        <begin position="32"/>
        <end position="390"/>
    </location>
</feature>
<evidence type="ECO:0000259" key="4">
    <source>
        <dbReference type="Pfam" id="PF01832"/>
    </source>
</evidence>
<gene>
    <name evidence="5" type="ORF">HPC72_08605</name>
</gene>
<feature type="repeat" description="Cell wall-binding" evidence="2">
    <location>
        <begin position="83"/>
        <end position="102"/>
    </location>
</feature>
<feature type="signal peptide" evidence="3">
    <location>
        <begin position="1"/>
        <end position="31"/>
    </location>
</feature>
<dbReference type="KEGG" id="amam:HPC72_08605"/>
<evidence type="ECO:0000313" key="6">
    <source>
        <dbReference type="Proteomes" id="UP000504752"/>
    </source>
</evidence>
<feature type="repeat" description="Cell wall-binding" evidence="2">
    <location>
        <begin position="163"/>
        <end position="182"/>
    </location>
</feature>
<dbReference type="GO" id="GO:0004040">
    <property type="term" value="F:amidase activity"/>
    <property type="evidence" value="ECO:0007669"/>
    <property type="project" value="InterPro"/>
</dbReference>
<protein>
    <submittedName>
        <fullName evidence="5">Mannosyl-glycoprotein endo-beta-N-acetylglucosamidase</fullName>
    </submittedName>
</protein>
<evidence type="ECO:0000256" key="3">
    <source>
        <dbReference type="SAM" id="SignalP"/>
    </source>
</evidence>
<evidence type="ECO:0000313" key="5">
    <source>
        <dbReference type="EMBL" id="QKD80262.1"/>
    </source>
</evidence>
<evidence type="ECO:0000256" key="2">
    <source>
        <dbReference type="PROSITE-ProRule" id="PRU00591"/>
    </source>
</evidence>
<dbReference type="EMBL" id="CP053642">
    <property type="protein sequence ID" value="QKD80262.1"/>
    <property type="molecule type" value="Genomic_DNA"/>
</dbReference>
<organism evidence="5 6">
    <name type="scientific">Actinomyces marmotae</name>
    <dbReference type="NCBI Taxonomy" id="2737173"/>
    <lineage>
        <taxon>Bacteria</taxon>
        <taxon>Bacillati</taxon>
        <taxon>Actinomycetota</taxon>
        <taxon>Actinomycetes</taxon>
        <taxon>Actinomycetales</taxon>
        <taxon>Actinomycetaceae</taxon>
        <taxon>Actinomyces</taxon>
    </lineage>
</organism>